<dbReference type="Proteomes" id="UP001346869">
    <property type="component" value="Unassembled WGS sequence"/>
</dbReference>
<dbReference type="EMBL" id="JAUZQC010000008">
    <property type="protein sequence ID" value="KAK5866898.1"/>
    <property type="molecule type" value="Genomic_DNA"/>
</dbReference>
<evidence type="ECO:0000313" key="2">
    <source>
        <dbReference type="Proteomes" id="UP001346869"/>
    </source>
</evidence>
<reference evidence="1 2" key="1">
    <citation type="journal article" date="2023" name="Genes (Basel)">
        <title>Chromosome-Level Genome Assembly and Circadian Gene Repertoire of the Patagonia Blennie Eleginops maclovinus-The Closest Ancestral Proxy of Antarctic Cryonotothenioids.</title>
        <authorList>
            <person name="Cheng C.C."/>
            <person name="Rivera-Colon A.G."/>
            <person name="Minhas B.F."/>
            <person name="Wilson L."/>
            <person name="Rayamajhi N."/>
            <person name="Vargas-Chacoff L."/>
            <person name="Catchen J.M."/>
        </authorList>
    </citation>
    <scope>NUCLEOTIDE SEQUENCE [LARGE SCALE GENOMIC DNA]</scope>
    <source>
        <strain evidence="1">JMC-PN-2008</strain>
    </source>
</reference>
<name>A0AAN7XNP7_ELEMC</name>
<reference evidence="1 2" key="2">
    <citation type="journal article" date="2023" name="Mol. Biol. Evol.">
        <title>Genomics of Secondarily Temperate Adaptation in the Only Non-Antarctic Icefish.</title>
        <authorList>
            <person name="Rivera-Colon A.G."/>
            <person name="Rayamajhi N."/>
            <person name="Minhas B.F."/>
            <person name="Madrigal G."/>
            <person name="Bilyk K.T."/>
            <person name="Yoon V."/>
            <person name="Hune M."/>
            <person name="Gregory S."/>
            <person name="Cheng C.H.C."/>
            <person name="Catchen J.M."/>
        </authorList>
    </citation>
    <scope>NUCLEOTIDE SEQUENCE [LARGE SCALE GENOMIC DNA]</scope>
    <source>
        <strain evidence="1">JMC-PN-2008</strain>
    </source>
</reference>
<comment type="caution">
    <text evidence="1">The sequence shown here is derived from an EMBL/GenBank/DDBJ whole genome shotgun (WGS) entry which is preliminary data.</text>
</comment>
<protein>
    <submittedName>
        <fullName evidence="1">Uncharacterized protein</fullName>
    </submittedName>
</protein>
<sequence>MEVQRAARISLKRLLRMFQMCVFKTVVGERLERGEIHYRVLIRPCDSTSPPCGLCYFIACIRPHRLVGACWLDVHNDTVNQMCAAEKPSHLTFNPN</sequence>
<accession>A0AAN7XNP7</accession>
<dbReference type="AlphaFoldDB" id="A0AAN7XNP7"/>
<keyword evidence="2" id="KW-1185">Reference proteome</keyword>
<proteinExistence type="predicted"/>
<gene>
    <name evidence="1" type="ORF">PBY51_011435</name>
</gene>
<organism evidence="1 2">
    <name type="scientific">Eleginops maclovinus</name>
    <name type="common">Patagonian blennie</name>
    <name type="synonym">Eleginus maclovinus</name>
    <dbReference type="NCBI Taxonomy" id="56733"/>
    <lineage>
        <taxon>Eukaryota</taxon>
        <taxon>Metazoa</taxon>
        <taxon>Chordata</taxon>
        <taxon>Craniata</taxon>
        <taxon>Vertebrata</taxon>
        <taxon>Euteleostomi</taxon>
        <taxon>Actinopterygii</taxon>
        <taxon>Neopterygii</taxon>
        <taxon>Teleostei</taxon>
        <taxon>Neoteleostei</taxon>
        <taxon>Acanthomorphata</taxon>
        <taxon>Eupercaria</taxon>
        <taxon>Perciformes</taxon>
        <taxon>Notothenioidei</taxon>
        <taxon>Eleginopidae</taxon>
        <taxon>Eleginops</taxon>
    </lineage>
</organism>
<evidence type="ECO:0000313" key="1">
    <source>
        <dbReference type="EMBL" id="KAK5866898.1"/>
    </source>
</evidence>